<proteinExistence type="predicted"/>
<evidence type="ECO:0000313" key="3">
    <source>
        <dbReference type="Proteomes" id="UP000244184"/>
    </source>
</evidence>
<keyword evidence="1" id="KW-0472">Membrane</keyword>
<gene>
    <name evidence="2" type="ORF">C8Z91_22865</name>
</gene>
<organism evidence="2 3">
    <name type="scientific">Paenibacillus elgii</name>
    <dbReference type="NCBI Taxonomy" id="189691"/>
    <lineage>
        <taxon>Bacteria</taxon>
        <taxon>Bacillati</taxon>
        <taxon>Bacillota</taxon>
        <taxon>Bacilli</taxon>
        <taxon>Bacillales</taxon>
        <taxon>Paenibacillaceae</taxon>
        <taxon>Paenibacillus</taxon>
    </lineage>
</organism>
<dbReference type="EMBL" id="PYHP01000064">
    <property type="protein sequence ID" value="PUA36982.1"/>
    <property type="molecule type" value="Genomic_DNA"/>
</dbReference>
<dbReference type="Proteomes" id="UP000244184">
    <property type="component" value="Unassembled WGS sequence"/>
</dbReference>
<reference evidence="2 3" key="1">
    <citation type="submission" date="2018-03" db="EMBL/GenBank/DDBJ databases">
        <title>Genome sequence of Paenibacillus elgii strain AC13 an antimicrobial compound producing bacteria.</title>
        <authorList>
            <person name="Kurokawa A.S."/>
            <person name="Araujo J.F."/>
            <person name="Costa R.A."/>
            <person name="Ortega D.B."/>
            <person name="Pires A.S."/>
            <person name="Pappas G.J.Jr."/>
            <person name="Franco O.L."/>
            <person name="Barreto C."/>
            <person name="Magalhaes B.S."/>
            <person name="Kruger R.H."/>
        </authorList>
    </citation>
    <scope>NUCLEOTIDE SEQUENCE [LARGE SCALE GENOMIC DNA]</scope>
    <source>
        <strain evidence="2 3">AC13</strain>
    </source>
</reference>
<dbReference type="AlphaFoldDB" id="A0A2T6FYK0"/>
<evidence type="ECO:0000256" key="1">
    <source>
        <dbReference type="SAM" id="Phobius"/>
    </source>
</evidence>
<sequence>MSRRQRLAIALILITSTIILNWSYPYTTALGERLFEWIGLPVRSRGVSGFNYVGITSLLLLFAGLFTLRASLQRHARKITLLALILPFWLPPQLVTAYQMVWAKGIYALEYVKDESNCNYKKEGEQVTGTCSLTFVNHSGQDSQFAASIRNQQYLDGSFLESLDILGDQTLTIPSRQKKTIKVAFTKITSDPHNSVSGSFYGFDLTVKSGEQERDL</sequence>
<keyword evidence="1" id="KW-0812">Transmembrane</keyword>
<protein>
    <submittedName>
        <fullName evidence="2">Uncharacterized protein</fullName>
    </submittedName>
</protein>
<evidence type="ECO:0000313" key="2">
    <source>
        <dbReference type="EMBL" id="PUA36982.1"/>
    </source>
</evidence>
<feature type="transmembrane region" description="Helical" evidence="1">
    <location>
        <begin position="49"/>
        <end position="68"/>
    </location>
</feature>
<keyword evidence="1" id="KW-1133">Transmembrane helix</keyword>
<accession>A0A2T6FYK0</accession>
<comment type="caution">
    <text evidence="2">The sequence shown here is derived from an EMBL/GenBank/DDBJ whole genome shotgun (WGS) entry which is preliminary data.</text>
</comment>
<name>A0A2T6FYK0_9BACL</name>
<feature type="transmembrane region" description="Helical" evidence="1">
    <location>
        <begin position="80"/>
        <end position="102"/>
    </location>
</feature>
<dbReference type="RefSeq" id="WP_108533334.1">
    <property type="nucleotide sequence ID" value="NZ_PYHP01000064.1"/>
</dbReference>